<evidence type="ECO:0000256" key="1">
    <source>
        <dbReference type="ARBA" id="ARBA00022475"/>
    </source>
</evidence>
<evidence type="ECO:0000313" key="12">
    <source>
        <dbReference type="Proteomes" id="UP000730618"/>
    </source>
</evidence>
<dbReference type="HAMAP" id="MF_00910">
    <property type="entry name" value="FtsL"/>
    <property type="match status" value="1"/>
</dbReference>
<keyword evidence="2 7" id="KW-0132">Cell division</keyword>
<comment type="subcellular location">
    <subcellularLocation>
        <location evidence="7">Cell membrane</location>
        <topology evidence="7">Single-pass type II membrane protein</topology>
    </subcellularLocation>
    <text evidence="7">Localizes to the division septum where it forms a ring structure.</text>
</comment>
<evidence type="ECO:0000256" key="4">
    <source>
        <dbReference type="ARBA" id="ARBA00022989"/>
    </source>
</evidence>
<dbReference type="EMBL" id="CAJVCE010000002">
    <property type="protein sequence ID" value="CAG7620707.1"/>
    <property type="molecule type" value="Genomic_DNA"/>
</dbReference>
<evidence type="ECO:0000256" key="6">
    <source>
        <dbReference type="ARBA" id="ARBA00023306"/>
    </source>
</evidence>
<name>A0ABM8VBK3_9BACL</name>
<accession>A0ABM8VBK3</accession>
<organism evidence="11 12">
    <name type="scientific">Paenibacillus allorhizosphaerae</name>
    <dbReference type="NCBI Taxonomy" id="2849866"/>
    <lineage>
        <taxon>Bacteria</taxon>
        <taxon>Bacillati</taxon>
        <taxon>Bacillota</taxon>
        <taxon>Bacilli</taxon>
        <taxon>Bacillales</taxon>
        <taxon>Paenibacillaceae</taxon>
        <taxon>Paenibacillus</taxon>
    </lineage>
</organism>
<evidence type="ECO:0000256" key="3">
    <source>
        <dbReference type="ARBA" id="ARBA00022692"/>
    </source>
</evidence>
<protein>
    <recommendedName>
        <fullName evidence="7 8">Cell division protein FtsL</fullName>
    </recommendedName>
</protein>
<dbReference type="InterPro" id="IPR007060">
    <property type="entry name" value="FtsL/DivIC"/>
</dbReference>
<evidence type="ECO:0000256" key="7">
    <source>
        <dbReference type="HAMAP-Rule" id="MF_00910"/>
    </source>
</evidence>
<keyword evidence="6 7" id="KW-0131">Cell cycle</keyword>
<dbReference type="Proteomes" id="UP000730618">
    <property type="component" value="Unassembled WGS sequence"/>
</dbReference>
<evidence type="ECO:0000313" key="11">
    <source>
        <dbReference type="EMBL" id="CAG7620707.1"/>
    </source>
</evidence>
<evidence type="ECO:0000256" key="2">
    <source>
        <dbReference type="ARBA" id="ARBA00022618"/>
    </source>
</evidence>
<evidence type="ECO:0000256" key="10">
    <source>
        <dbReference type="SAM" id="MobiDB-lite"/>
    </source>
</evidence>
<comment type="similarity">
    <text evidence="7">Belongs to the FtsL family.</text>
</comment>
<evidence type="ECO:0000256" key="9">
    <source>
        <dbReference type="SAM" id="Coils"/>
    </source>
</evidence>
<proteinExistence type="inferred from homology"/>
<feature type="compositionally biased region" description="Polar residues" evidence="10">
    <location>
        <begin position="128"/>
        <end position="146"/>
    </location>
</feature>
<dbReference type="Pfam" id="PF04977">
    <property type="entry name" value="DivIC"/>
    <property type="match status" value="1"/>
</dbReference>
<sequence length="153" mass="16685">MPAYIHGSLAVEQRSENKVKPKEPKKAVNRNNKSLPVQEKLLYLFTVAICVVVAGLIIWRYAQIYEMNTNINKIETKIKQLEAENSVLKHKVDALSSPERLGEEAKKLGLVVPEENQIKPAGNAKSGGATSPKQVASNPPSGSSAGKKTKDQP</sequence>
<keyword evidence="9" id="KW-0175">Coiled coil</keyword>
<keyword evidence="3 7" id="KW-0812">Transmembrane</keyword>
<gene>
    <name evidence="7 11" type="primary">ftsL</name>
    <name evidence="11" type="ORF">PAECIP111802_00685</name>
</gene>
<comment type="function">
    <text evidence="7">Essential cell division protein.</text>
</comment>
<feature type="region of interest" description="Disordered" evidence="10">
    <location>
        <begin position="108"/>
        <end position="153"/>
    </location>
</feature>
<keyword evidence="12" id="KW-1185">Reference proteome</keyword>
<keyword evidence="1 7" id="KW-1003">Cell membrane</keyword>
<reference evidence="11 12" key="1">
    <citation type="submission" date="2021-06" db="EMBL/GenBank/DDBJ databases">
        <authorList>
            <person name="Criscuolo A."/>
        </authorList>
    </citation>
    <scope>NUCLEOTIDE SEQUENCE [LARGE SCALE GENOMIC DNA]</scope>
    <source>
        <strain evidence="12">CIP 111802</strain>
    </source>
</reference>
<dbReference type="InterPro" id="IPR011922">
    <property type="entry name" value="Cell_div_FtsL"/>
</dbReference>
<keyword evidence="4 7" id="KW-1133">Transmembrane helix</keyword>
<feature type="transmembrane region" description="Helical" evidence="7">
    <location>
        <begin position="41"/>
        <end position="62"/>
    </location>
</feature>
<dbReference type="GO" id="GO:0051301">
    <property type="term" value="P:cell division"/>
    <property type="evidence" value="ECO:0007669"/>
    <property type="project" value="UniProtKB-KW"/>
</dbReference>
<dbReference type="RefSeq" id="WP_218097067.1">
    <property type="nucleotide sequence ID" value="NZ_CAJVCE010000002.1"/>
</dbReference>
<comment type="caution">
    <text evidence="11">The sequence shown here is derived from an EMBL/GenBank/DDBJ whole genome shotgun (WGS) entry which is preliminary data.</text>
</comment>
<evidence type="ECO:0000256" key="5">
    <source>
        <dbReference type="ARBA" id="ARBA00023136"/>
    </source>
</evidence>
<keyword evidence="5 7" id="KW-0472">Membrane</keyword>
<dbReference type="NCBIfam" id="TIGR02209">
    <property type="entry name" value="ftsL_broad"/>
    <property type="match status" value="1"/>
</dbReference>
<evidence type="ECO:0000256" key="8">
    <source>
        <dbReference type="NCBIfam" id="TIGR02209"/>
    </source>
</evidence>
<feature type="coiled-coil region" evidence="9">
    <location>
        <begin position="64"/>
        <end position="91"/>
    </location>
</feature>